<dbReference type="GO" id="GO:0006508">
    <property type="term" value="P:proteolysis"/>
    <property type="evidence" value="ECO:0007669"/>
    <property type="project" value="UniProtKB-KW"/>
</dbReference>
<dbReference type="Gene3D" id="2.40.70.10">
    <property type="entry name" value="Acid Proteases"/>
    <property type="match status" value="2"/>
</dbReference>
<evidence type="ECO:0000313" key="3">
    <source>
        <dbReference type="Proteomes" id="UP000184231"/>
    </source>
</evidence>
<dbReference type="InterPro" id="IPR001478">
    <property type="entry name" value="PDZ"/>
</dbReference>
<dbReference type="RefSeq" id="WP_072764717.1">
    <property type="nucleotide sequence ID" value="NZ_FQYX01000015.1"/>
</dbReference>
<dbReference type="SMART" id="SM00228">
    <property type="entry name" value="PDZ"/>
    <property type="match status" value="1"/>
</dbReference>
<proteinExistence type="predicted"/>
<evidence type="ECO:0000259" key="1">
    <source>
        <dbReference type="PROSITE" id="PS50106"/>
    </source>
</evidence>
<dbReference type="Pfam" id="PF13650">
    <property type="entry name" value="Asp_protease_2"/>
    <property type="match status" value="1"/>
</dbReference>
<organism evidence="2 3">
    <name type="scientific">Arenibacter nanhaiticus</name>
    <dbReference type="NCBI Taxonomy" id="558155"/>
    <lineage>
        <taxon>Bacteria</taxon>
        <taxon>Pseudomonadati</taxon>
        <taxon>Bacteroidota</taxon>
        <taxon>Flavobacteriia</taxon>
        <taxon>Flavobacteriales</taxon>
        <taxon>Flavobacteriaceae</taxon>
        <taxon>Arenibacter</taxon>
    </lineage>
</organism>
<dbReference type="InterPro" id="IPR041489">
    <property type="entry name" value="PDZ_6"/>
</dbReference>
<dbReference type="STRING" id="558155.SAMN04487911_11576"/>
<gene>
    <name evidence="2" type="ORF">SAMN04487911_11576</name>
</gene>
<dbReference type="EMBL" id="FQYX01000015">
    <property type="protein sequence ID" value="SHJ27089.1"/>
    <property type="molecule type" value="Genomic_DNA"/>
</dbReference>
<feature type="domain" description="PDZ" evidence="1">
    <location>
        <begin position="371"/>
        <end position="415"/>
    </location>
</feature>
<dbReference type="SUPFAM" id="SSF50156">
    <property type="entry name" value="PDZ domain-like"/>
    <property type="match status" value="1"/>
</dbReference>
<reference evidence="2 3" key="1">
    <citation type="submission" date="2016-11" db="EMBL/GenBank/DDBJ databases">
        <authorList>
            <person name="Jaros S."/>
            <person name="Januszkiewicz K."/>
            <person name="Wedrychowicz H."/>
        </authorList>
    </citation>
    <scope>NUCLEOTIDE SEQUENCE [LARGE SCALE GENOMIC DNA]</scope>
    <source>
        <strain evidence="2 3">CGMCC 1.8863</strain>
    </source>
</reference>
<dbReference type="Proteomes" id="UP000184231">
    <property type="component" value="Unassembled WGS sequence"/>
</dbReference>
<accession>A0A1M6HXY2</accession>
<dbReference type="AlphaFoldDB" id="A0A1M6HXY2"/>
<name>A0A1M6HXY2_9FLAO</name>
<dbReference type="PROSITE" id="PS50106">
    <property type="entry name" value="PDZ"/>
    <property type="match status" value="1"/>
</dbReference>
<dbReference type="GO" id="GO:0008233">
    <property type="term" value="F:peptidase activity"/>
    <property type="evidence" value="ECO:0007669"/>
    <property type="project" value="UniProtKB-KW"/>
</dbReference>
<sequence>MNILRYLIYLIWCLPILLPAQEYKLPRGERYQKVKFKLVNNLIVLPVEVNGAKLSFILDSGIYKPILFNISDKDSVQINNVSEVTIRGLGDGEPISALKSSNNVFKIGKSVNCDQLLYVVMDKDINFSPKLGMAIHGIIGYDLFRDFVVKINYGAQTIKLYDPESYTSQKKSKSETLPLVVENNKAYIKGTVYVKDNKPIPVKLLIDTGSSDAVWLFENDSKGMGLPENSYEDFLGQGLSGKVFGKRTKIEGLSLGRFHLKDAKAAFPNMQYFSILGAMGDRDGSLGGEILKRFSVVFDYHNQQISLKKNGFFKAPFDFNLSGLDIQHNGVRYIAESITDGRGVVIKDEESFGDVQILFEGKTRLSLVPEIVVSGIRAGSPAEEAGLREGDIILSVNGKKIYDYKLQEVIKMLNNKQGKRVKVLIERYNKDLLFSFVLRDMFK</sequence>
<dbReference type="OrthoDB" id="3521766at2"/>
<keyword evidence="2" id="KW-0378">Hydrolase</keyword>
<protein>
    <submittedName>
        <fullName evidence="2">Aspartyl protease</fullName>
    </submittedName>
</protein>
<dbReference type="InterPro" id="IPR021109">
    <property type="entry name" value="Peptidase_aspartic_dom_sf"/>
</dbReference>
<evidence type="ECO:0000313" key="2">
    <source>
        <dbReference type="EMBL" id="SHJ27089.1"/>
    </source>
</evidence>
<keyword evidence="3" id="KW-1185">Reference proteome</keyword>
<keyword evidence="2" id="KW-0645">Protease</keyword>
<dbReference type="Gene3D" id="2.30.42.10">
    <property type="match status" value="1"/>
</dbReference>
<dbReference type="InterPro" id="IPR036034">
    <property type="entry name" value="PDZ_sf"/>
</dbReference>
<dbReference type="Pfam" id="PF17820">
    <property type="entry name" value="PDZ_6"/>
    <property type="match status" value="1"/>
</dbReference>